<keyword evidence="13" id="KW-1185">Reference proteome</keyword>
<keyword evidence="9 10" id="KW-0289">Folate biosynthesis</keyword>
<dbReference type="AlphaFoldDB" id="A0AAF0BVX4"/>
<evidence type="ECO:0000259" key="11">
    <source>
        <dbReference type="PROSITE" id="PS50972"/>
    </source>
</evidence>
<evidence type="ECO:0000256" key="9">
    <source>
        <dbReference type="ARBA" id="ARBA00022909"/>
    </source>
</evidence>
<keyword evidence="6 10" id="KW-0808">Transferase</keyword>
<dbReference type="Pfam" id="PF00809">
    <property type="entry name" value="Pterin_bind"/>
    <property type="match status" value="1"/>
</dbReference>
<sequence length="303" mass="32010">MLRVRDRTVDVSRPLVMAIVNATPDSFSDGSLDPSPRARVDRALAALDAGADLVDVGGQSSITGVAEISVAEELDRVLPVLEGIVAARPDALVSVDTYRAEVVRRVLDAGVAIVNDVSCLRDPDVARACADADAGLVVMHTKAAPKQRYQDPDAYDDVTAEVTATLRDRLALARELGVGDTSTIVDPGVDYAKTPAQSIALLRDLDPVLALGRPVLWALSRKDFVGALTRRAPSRRDAGSLAAVSHVGWRPGAIFRVHDVTATRDHLAVAGALAGTVPVARDLVVPDEIRWEDGRAGQATAPT</sequence>
<evidence type="ECO:0000256" key="10">
    <source>
        <dbReference type="RuleBase" id="RU361205"/>
    </source>
</evidence>
<comment type="catalytic activity">
    <reaction evidence="1">
        <text>(7,8-dihydropterin-6-yl)methyl diphosphate + 4-aminobenzoate = 7,8-dihydropteroate + diphosphate</text>
        <dbReference type="Rhea" id="RHEA:19949"/>
        <dbReference type="ChEBI" id="CHEBI:17836"/>
        <dbReference type="ChEBI" id="CHEBI:17839"/>
        <dbReference type="ChEBI" id="CHEBI:33019"/>
        <dbReference type="ChEBI" id="CHEBI:72950"/>
        <dbReference type="EC" id="2.5.1.15"/>
    </reaction>
</comment>
<evidence type="ECO:0000313" key="12">
    <source>
        <dbReference type="EMBL" id="WCO66804.1"/>
    </source>
</evidence>
<dbReference type="GO" id="GO:0046654">
    <property type="term" value="P:tetrahydrofolate biosynthetic process"/>
    <property type="evidence" value="ECO:0007669"/>
    <property type="project" value="TreeGrafter"/>
</dbReference>
<reference evidence="12" key="1">
    <citation type="submission" date="2023-01" db="EMBL/GenBank/DDBJ databases">
        <title>The diversity of Class Acidimicrobiia in South China Sea sediment environments and the proposal of Iamia marina sp. nov., a novel species of the genus Iamia.</title>
        <authorList>
            <person name="He Y."/>
            <person name="Tian X."/>
        </authorList>
    </citation>
    <scope>NUCLEOTIDE SEQUENCE</scope>
    <source>
        <strain evidence="12">DSM 19957</strain>
    </source>
</reference>
<dbReference type="PROSITE" id="PS50972">
    <property type="entry name" value="PTERIN_BINDING"/>
    <property type="match status" value="1"/>
</dbReference>
<dbReference type="InterPro" id="IPR011005">
    <property type="entry name" value="Dihydropteroate_synth-like_sf"/>
</dbReference>
<gene>
    <name evidence="12" type="primary">folP</name>
    <name evidence="12" type="ORF">PO878_20130</name>
</gene>
<dbReference type="KEGG" id="ima:PO878_20130"/>
<evidence type="ECO:0000256" key="3">
    <source>
        <dbReference type="ARBA" id="ARBA00004763"/>
    </source>
</evidence>
<dbReference type="GO" id="GO:0004156">
    <property type="term" value="F:dihydropteroate synthase activity"/>
    <property type="evidence" value="ECO:0007669"/>
    <property type="project" value="UniProtKB-EC"/>
</dbReference>
<comment type="pathway">
    <text evidence="3 10">Cofactor biosynthesis; tetrahydrofolate biosynthesis; 7,8-dihydrofolate from 2-amino-4-hydroxy-6-hydroxymethyl-7,8-dihydropteridine diphosphate and 4-aminobenzoate: step 1/2.</text>
</comment>
<comment type="function">
    <text evidence="10">Catalyzes the condensation of para-aminobenzoate (pABA) with 6-hydroxymethyl-7,8-dihydropterin diphosphate (DHPt-PP) to form 7,8-dihydropteroate (H2Pte), the immediate precursor of folate derivatives.</text>
</comment>
<organism evidence="12 13">
    <name type="scientific">Iamia majanohamensis</name>
    <dbReference type="NCBI Taxonomy" id="467976"/>
    <lineage>
        <taxon>Bacteria</taxon>
        <taxon>Bacillati</taxon>
        <taxon>Actinomycetota</taxon>
        <taxon>Acidimicrobiia</taxon>
        <taxon>Acidimicrobiales</taxon>
        <taxon>Iamiaceae</taxon>
        <taxon>Iamia</taxon>
    </lineage>
</organism>
<accession>A0AAF0BVX4</accession>
<dbReference type="InterPro" id="IPR000489">
    <property type="entry name" value="Pterin-binding_dom"/>
</dbReference>
<dbReference type="GO" id="GO:0046656">
    <property type="term" value="P:folic acid biosynthetic process"/>
    <property type="evidence" value="ECO:0007669"/>
    <property type="project" value="UniProtKB-KW"/>
</dbReference>
<evidence type="ECO:0000256" key="5">
    <source>
        <dbReference type="ARBA" id="ARBA00012458"/>
    </source>
</evidence>
<keyword evidence="7 10" id="KW-0479">Metal-binding</keyword>
<dbReference type="Proteomes" id="UP001216390">
    <property type="component" value="Chromosome"/>
</dbReference>
<dbReference type="EMBL" id="CP116942">
    <property type="protein sequence ID" value="WCO66804.1"/>
    <property type="molecule type" value="Genomic_DNA"/>
</dbReference>
<evidence type="ECO:0000256" key="2">
    <source>
        <dbReference type="ARBA" id="ARBA00001946"/>
    </source>
</evidence>
<proteinExistence type="inferred from homology"/>
<comment type="similarity">
    <text evidence="4 10">Belongs to the DHPS family.</text>
</comment>
<dbReference type="PANTHER" id="PTHR20941">
    <property type="entry name" value="FOLATE SYNTHESIS PROTEINS"/>
    <property type="match status" value="1"/>
</dbReference>
<dbReference type="GO" id="GO:0005829">
    <property type="term" value="C:cytosol"/>
    <property type="evidence" value="ECO:0007669"/>
    <property type="project" value="TreeGrafter"/>
</dbReference>
<dbReference type="GO" id="GO:0046872">
    <property type="term" value="F:metal ion binding"/>
    <property type="evidence" value="ECO:0007669"/>
    <property type="project" value="UniProtKB-KW"/>
</dbReference>
<dbReference type="RefSeq" id="WP_272736326.1">
    <property type="nucleotide sequence ID" value="NZ_CP116942.1"/>
</dbReference>
<protein>
    <recommendedName>
        <fullName evidence="5 10">Dihydropteroate synthase</fullName>
        <shortName evidence="10">DHPS</shortName>
        <ecNumber evidence="5 10">2.5.1.15</ecNumber>
    </recommendedName>
    <alternativeName>
        <fullName evidence="10">Dihydropteroate pyrophosphorylase</fullName>
    </alternativeName>
</protein>
<dbReference type="EC" id="2.5.1.15" evidence="5 10"/>
<dbReference type="PROSITE" id="PS00792">
    <property type="entry name" value="DHPS_1"/>
    <property type="match status" value="1"/>
</dbReference>
<dbReference type="Gene3D" id="3.20.20.20">
    <property type="entry name" value="Dihydropteroate synthase-like"/>
    <property type="match status" value="1"/>
</dbReference>
<evidence type="ECO:0000256" key="4">
    <source>
        <dbReference type="ARBA" id="ARBA00009503"/>
    </source>
</evidence>
<evidence type="ECO:0000256" key="6">
    <source>
        <dbReference type="ARBA" id="ARBA00022679"/>
    </source>
</evidence>
<dbReference type="SUPFAM" id="SSF51717">
    <property type="entry name" value="Dihydropteroate synthetase-like"/>
    <property type="match status" value="1"/>
</dbReference>
<name>A0AAF0BVX4_9ACTN</name>
<comment type="cofactor">
    <cofactor evidence="2 10">
        <name>Mg(2+)</name>
        <dbReference type="ChEBI" id="CHEBI:18420"/>
    </cofactor>
</comment>
<dbReference type="InterPro" id="IPR006390">
    <property type="entry name" value="DHP_synth_dom"/>
</dbReference>
<feature type="domain" description="Pterin-binding" evidence="11">
    <location>
        <begin position="14"/>
        <end position="268"/>
    </location>
</feature>
<dbReference type="InterPro" id="IPR045031">
    <property type="entry name" value="DHP_synth-like"/>
</dbReference>
<dbReference type="PANTHER" id="PTHR20941:SF1">
    <property type="entry name" value="FOLIC ACID SYNTHESIS PROTEIN FOL1"/>
    <property type="match status" value="1"/>
</dbReference>
<evidence type="ECO:0000256" key="7">
    <source>
        <dbReference type="ARBA" id="ARBA00022723"/>
    </source>
</evidence>
<evidence type="ECO:0000256" key="1">
    <source>
        <dbReference type="ARBA" id="ARBA00000012"/>
    </source>
</evidence>
<evidence type="ECO:0000256" key="8">
    <source>
        <dbReference type="ARBA" id="ARBA00022842"/>
    </source>
</evidence>
<keyword evidence="8 10" id="KW-0460">Magnesium</keyword>
<evidence type="ECO:0000313" key="13">
    <source>
        <dbReference type="Proteomes" id="UP001216390"/>
    </source>
</evidence>
<dbReference type="NCBIfam" id="TIGR01496">
    <property type="entry name" value="DHPS"/>
    <property type="match status" value="1"/>
</dbReference>